<evidence type="ECO:0000313" key="3">
    <source>
        <dbReference type="Proteomes" id="UP000250235"/>
    </source>
</evidence>
<feature type="region of interest" description="Disordered" evidence="1">
    <location>
        <begin position="1"/>
        <end position="43"/>
    </location>
</feature>
<keyword evidence="3" id="KW-1185">Reference proteome</keyword>
<dbReference type="Proteomes" id="UP000250235">
    <property type="component" value="Unassembled WGS sequence"/>
</dbReference>
<gene>
    <name evidence="2" type="ORF">F511_15132</name>
</gene>
<organism evidence="2 3">
    <name type="scientific">Dorcoceras hygrometricum</name>
    <dbReference type="NCBI Taxonomy" id="472368"/>
    <lineage>
        <taxon>Eukaryota</taxon>
        <taxon>Viridiplantae</taxon>
        <taxon>Streptophyta</taxon>
        <taxon>Embryophyta</taxon>
        <taxon>Tracheophyta</taxon>
        <taxon>Spermatophyta</taxon>
        <taxon>Magnoliopsida</taxon>
        <taxon>eudicotyledons</taxon>
        <taxon>Gunneridae</taxon>
        <taxon>Pentapetalae</taxon>
        <taxon>asterids</taxon>
        <taxon>lamiids</taxon>
        <taxon>Lamiales</taxon>
        <taxon>Gesneriaceae</taxon>
        <taxon>Didymocarpoideae</taxon>
        <taxon>Trichosporeae</taxon>
        <taxon>Loxocarpinae</taxon>
        <taxon>Dorcoceras</taxon>
    </lineage>
</organism>
<sequence>MLRGVRKSHCQSVKGAGASMPPRRARDQQNDDALPPPPPPQLTLYERASVDMLAGTTRMLKRQSERPVKSHEEDVAEREHCDVLSMQIDSDLVIYRTTLVRIFQVVTICRVDKSEADEGVSVLVVDRIGDIYRSLPRRADVIVTTVGARHKCQQGKWVYLVTHAMSLFDLRDVCMVIGSLATLDLPMVVDLIGIYVLKGPYYNNTTLQTLDIAAPLLPIPLSAAASSTCRRPPPRAAACRGWTCSDRLDEEIPSVINSSRFLVQTDEGIVISVVDRIRRTTTANR</sequence>
<evidence type="ECO:0000313" key="2">
    <source>
        <dbReference type="EMBL" id="KZV44236.1"/>
    </source>
</evidence>
<dbReference type="EMBL" id="KQ997144">
    <property type="protein sequence ID" value="KZV44236.1"/>
    <property type="molecule type" value="Genomic_DNA"/>
</dbReference>
<dbReference type="AlphaFoldDB" id="A0A2Z7CHJ7"/>
<evidence type="ECO:0000256" key="1">
    <source>
        <dbReference type="SAM" id="MobiDB-lite"/>
    </source>
</evidence>
<accession>A0A2Z7CHJ7</accession>
<reference evidence="2 3" key="1">
    <citation type="journal article" date="2015" name="Proc. Natl. Acad. Sci. U.S.A.">
        <title>The resurrection genome of Boea hygrometrica: A blueprint for survival of dehydration.</title>
        <authorList>
            <person name="Xiao L."/>
            <person name="Yang G."/>
            <person name="Zhang L."/>
            <person name="Yang X."/>
            <person name="Zhao S."/>
            <person name="Ji Z."/>
            <person name="Zhou Q."/>
            <person name="Hu M."/>
            <person name="Wang Y."/>
            <person name="Chen M."/>
            <person name="Xu Y."/>
            <person name="Jin H."/>
            <person name="Xiao X."/>
            <person name="Hu G."/>
            <person name="Bao F."/>
            <person name="Hu Y."/>
            <person name="Wan P."/>
            <person name="Li L."/>
            <person name="Deng X."/>
            <person name="Kuang T."/>
            <person name="Xiang C."/>
            <person name="Zhu J.K."/>
            <person name="Oliver M.J."/>
            <person name="He Y."/>
        </authorList>
    </citation>
    <scope>NUCLEOTIDE SEQUENCE [LARGE SCALE GENOMIC DNA]</scope>
    <source>
        <strain evidence="3">cv. XS01</strain>
    </source>
</reference>
<proteinExistence type="predicted"/>
<protein>
    <submittedName>
        <fullName evidence="2">Pentatricopeptide repeat-containing protein-like</fullName>
    </submittedName>
</protein>
<name>A0A2Z7CHJ7_9LAMI</name>